<dbReference type="AlphaFoldDB" id="A0A0C2T3P3"/>
<accession>A0A0C2T3P3</accession>
<proteinExistence type="predicted"/>
<dbReference type="Proteomes" id="UP000054549">
    <property type="component" value="Unassembled WGS sequence"/>
</dbReference>
<protein>
    <submittedName>
        <fullName evidence="1">Uncharacterized protein</fullName>
    </submittedName>
</protein>
<dbReference type="EMBL" id="KN818224">
    <property type="protein sequence ID" value="KIL70490.1"/>
    <property type="molecule type" value="Genomic_DNA"/>
</dbReference>
<reference evidence="1 2" key="1">
    <citation type="submission" date="2014-04" db="EMBL/GenBank/DDBJ databases">
        <title>Evolutionary Origins and Diversification of the Mycorrhizal Mutualists.</title>
        <authorList>
            <consortium name="DOE Joint Genome Institute"/>
            <consortium name="Mycorrhizal Genomics Consortium"/>
            <person name="Kohler A."/>
            <person name="Kuo A."/>
            <person name="Nagy L.G."/>
            <person name="Floudas D."/>
            <person name="Copeland A."/>
            <person name="Barry K.W."/>
            <person name="Cichocki N."/>
            <person name="Veneault-Fourrey C."/>
            <person name="LaButti K."/>
            <person name="Lindquist E.A."/>
            <person name="Lipzen A."/>
            <person name="Lundell T."/>
            <person name="Morin E."/>
            <person name="Murat C."/>
            <person name="Riley R."/>
            <person name="Ohm R."/>
            <person name="Sun H."/>
            <person name="Tunlid A."/>
            <person name="Henrissat B."/>
            <person name="Grigoriev I.V."/>
            <person name="Hibbett D.S."/>
            <person name="Martin F."/>
        </authorList>
    </citation>
    <scope>NUCLEOTIDE SEQUENCE [LARGE SCALE GENOMIC DNA]</scope>
    <source>
        <strain evidence="1 2">Koide BX008</strain>
    </source>
</reference>
<evidence type="ECO:0000313" key="2">
    <source>
        <dbReference type="Proteomes" id="UP000054549"/>
    </source>
</evidence>
<keyword evidence="2" id="KW-1185">Reference proteome</keyword>
<organism evidence="1 2">
    <name type="scientific">Amanita muscaria (strain Koide BX008)</name>
    <dbReference type="NCBI Taxonomy" id="946122"/>
    <lineage>
        <taxon>Eukaryota</taxon>
        <taxon>Fungi</taxon>
        <taxon>Dikarya</taxon>
        <taxon>Basidiomycota</taxon>
        <taxon>Agaricomycotina</taxon>
        <taxon>Agaricomycetes</taxon>
        <taxon>Agaricomycetidae</taxon>
        <taxon>Agaricales</taxon>
        <taxon>Pluteineae</taxon>
        <taxon>Amanitaceae</taxon>
        <taxon>Amanita</taxon>
    </lineage>
</organism>
<sequence>MRPTVSPTSGKLHSTPYQPEWPSCEASIRITILRGSLFVIQSLNKYKHIRSMTADHNTMTPVSLTETQHKKTDGLAAIIEILNSGTATSRHPIIQWECGTLRGYMKYQRKFEPIEPSSWKSRRKAVGLFTVSPSN</sequence>
<gene>
    <name evidence="1" type="ORF">M378DRAFT_625895</name>
</gene>
<evidence type="ECO:0000313" key="1">
    <source>
        <dbReference type="EMBL" id="KIL70490.1"/>
    </source>
</evidence>
<dbReference type="HOGENOM" id="CLU_1885249_0_0_1"/>
<dbReference type="InParanoid" id="A0A0C2T3P3"/>
<name>A0A0C2T3P3_AMAMK</name>